<comment type="caution">
    <text evidence="1">The sequence shown here is derived from an EMBL/GenBank/DDBJ whole genome shotgun (WGS) entry which is preliminary data.</text>
</comment>
<reference evidence="1 2" key="1">
    <citation type="journal article" date="2013" name="Stand. Genomic Sci.">
        <title>Genomic Encyclopedia of Type Strains, Phase I: The one thousand microbial genomes (KMG-I) project.</title>
        <authorList>
            <person name="Kyrpides N.C."/>
            <person name="Woyke T."/>
            <person name="Eisen J.A."/>
            <person name="Garrity G."/>
            <person name="Lilburn T.G."/>
            <person name="Beck B.J."/>
            <person name="Whitman W.B."/>
            <person name="Hugenholtz P."/>
            <person name="Klenk H.P."/>
        </authorList>
    </citation>
    <scope>NUCLEOTIDE SEQUENCE [LARGE SCALE GENOMIC DNA]</scope>
    <source>
        <strain evidence="1 2">DSM 45044</strain>
    </source>
</reference>
<accession>A0A562V4W9</accession>
<organism evidence="1 2">
    <name type="scientific">Stackebrandtia albiflava</name>
    <dbReference type="NCBI Taxonomy" id="406432"/>
    <lineage>
        <taxon>Bacteria</taxon>
        <taxon>Bacillati</taxon>
        <taxon>Actinomycetota</taxon>
        <taxon>Actinomycetes</taxon>
        <taxon>Glycomycetales</taxon>
        <taxon>Glycomycetaceae</taxon>
        <taxon>Stackebrandtia</taxon>
    </lineage>
</organism>
<proteinExistence type="predicted"/>
<dbReference type="AlphaFoldDB" id="A0A562V4W9"/>
<protein>
    <submittedName>
        <fullName evidence="1">Uncharacterized protein</fullName>
    </submittedName>
</protein>
<keyword evidence="2" id="KW-1185">Reference proteome</keyword>
<dbReference type="RefSeq" id="WP_147140409.1">
    <property type="nucleotide sequence ID" value="NZ_BAABIJ010000002.1"/>
</dbReference>
<gene>
    <name evidence="1" type="ORF">LX16_3690</name>
</gene>
<dbReference type="Proteomes" id="UP000321617">
    <property type="component" value="Unassembled WGS sequence"/>
</dbReference>
<name>A0A562V4W9_9ACTN</name>
<dbReference type="EMBL" id="VLLL01000006">
    <property type="protein sequence ID" value="TWJ12923.1"/>
    <property type="molecule type" value="Genomic_DNA"/>
</dbReference>
<evidence type="ECO:0000313" key="1">
    <source>
        <dbReference type="EMBL" id="TWJ12923.1"/>
    </source>
</evidence>
<sequence>MYRQDAPHGTATSVVPAPATTLARLLYTTTQATIKNGTEKMNLLHEALARARMREVWRGEHRHRRRGAREVMLDVRRRTRGF</sequence>
<evidence type="ECO:0000313" key="2">
    <source>
        <dbReference type="Proteomes" id="UP000321617"/>
    </source>
</evidence>